<sequence>MTVNPSRRTRPAVMVMLLLLLAATALFSASSAHHHRDTTAAVAAESRAGHPQVPELAGEHDHEHGNGWSPRLNQRLRAIMLPMVVGLPPLTARVDPPGAADTARADVVLSRLGLLRI</sequence>
<dbReference type="AlphaFoldDB" id="A0A2T0KEM3"/>
<keyword evidence="3" id="KW-1185">Reference proteome</keyword>
<organism evidence="2 3">
    <name type="scientific">Actinoplanes italicus</name>
    <dbReference type="NCBI Taxonomy" id="113567"/>
    <lineage>
        <taxon>Bacteria</taxon>
        <taxon>Bacillati</taxon>
        <taxon>Actinomycetota</taxon>
        <taxon>Actinomycetes</taxon>
        <taxon>Micromonosporales</taxon>
        <taxon>Micromonosporaceae</taxon>
        <taxon>Actinoplanes</taxon>
    </lineage>
</organism>
<reference evidence="2 3" key="1">
    <citation type="submission" date="2018-03" db="EMBL/GenBank/DDBJ databases">
        <title>Genomic Encyclopedia of Archaeal and Bacterial Type Strains, Phase II (KMG-II): from individual species to whole genera.</title>
        <authorList>
            <person name="Goeker M."/>
        </authorList>
    </citation>
    <scope>NUCLEOTIDE SEQUENCE [LARGE SCALE GENOMIC DNA]</scope>
    <source>
        <strain evidence="2 3">DSM 43146</strain>
    </source>
</reference>
<dbReference type="RefSeq" id="WP_146169122.1">
    <property type="nucleotide sequence ID" value="NZ_BOMO01000037.1"/>
</dbReference>
<comment type="caution">
    <text evidence="2">The sequence shown here is derived from an EMBL/GenBank/DDBJ whole genome shotgun (WGS) entry which is preliminary data.</text>
</comment>
<proteinExistence type="predicted"/>
<dbReference type="Proteomes" id="UP000239415">
    <property type="component" value="Unassembled WGS sequence"/>
</dbReference>
<evidence type="ECO:0000313" key="2">
    <source>
        <dbReference type="EMBL" id="PRX21839.1"/>
    </source>
</evidence>
<evidence type="ECO:0000313" key="3">
    <source>
        <dbReference type="Proteomes" id="UP000239415"/>
    </source>
</evidence>
<feature type="chain" id="PRO_5038730189" description="Secreted protein" evidence="1">
    <location>
        <begin position="35"/>
        <end position="117"/>
    </location>
</feature>
<protein>
    <recommendedName>
        <fullName evidence="4">Secreted protein</fullName>
    </recommendedName>
</protein>
<evidence type="ECO:0008006" key="4">
    <source>
        <dbReference type="Google" id="ProtNLM"/>
    </source>
</evidence>
<keyword evidence="1" id="KW-0732">Signal</keyword>
<name>A0A2T0KEM3_9ACTN</name>
<gene>
    <name evidence="2" type="ORF">CLV67_10516</name>
</gene>
<feature type="signal peptide" evidence="1">
    <location>
        <begin position="1"/>
        <end position="34"/>
    </location>
</feature>
<evidence type="ECO:0000256" key="1">
    <source>
        <dbReference type="SAM" id="SignalP"/>
    </source>
</evidence>
<accession>A0A2T0KEM3</accession>
<dbReference type="EMBL" id="PVMZ01000005">
    <property type="protein sequence ID" value="PRX21839.1"/>
    <property type="molecule type" value="Genomic_DNA"/>
</dbReference>